<dbReference type="CDD" id="cd00257">
    <property type="entry name" value="beta-trefoil_FSCN-like"/>
    <property type="match status" value="2"/>
</dbReference>
<dbReference type="AlphaFoldDB" id="A0A812YN28"/>
<dbReference type="SUPFAM" id="SSF50405">
    <property type="entry name" value="Actin-crosslinking proteins"/>
    <property type="match status" value="1"/>
</dbReference>
<proteinExistence type="predicted"/>
<keyword evidence="2" id="KW-1185">Reference proteome</keyword>
<dbReference type="Proteomes" id="UP000649617">
    <property type="component" value="Unassembled WGS sequence"/>
</dbReference>
<sequence length="675" mass="75792">FGGRETDTSSCLAFAPQSRRSRKTRSDWQVRNKDDFIKLEPYAVPCGVSWMKSNPTRWEGYAFYTSELAIEKCLTVTYKMNAQPVLAFVGGLQFDVMPGPLASVDAQVCWPIGNPDGMDLTQLKTVIRSCGVTLFSRTLRLSKRFGSSTDFDGKNTYGSTATWIRTANPRESMSRTKLLETNSSVHPEDLASVNASKVQLEWEAPVEDLYLASLDLGPDLGLKTRFELRSEAAARRLKGERVKGEAGDAEEEEGLLGLSSSGSSSLFQLFSFKHPGNINFELKGLLEGNSLELGMRMGFGPFKSEEKRLKLVDIVDQFAVTLNALPFVSSKSKEKALDALRSFSTNYVPPTVLEPGTMVALYNKQHERYIRASDRRRGRDLGSTSRMKARDLRTTWDREYFTVVDAGNGEVAFHNPRFNRFIRMQSKTNMDMSGDRALLPSGWRHERFTPVNAGNGEIALYCRAHRRFVQMRWHGVMTTKNQDLDADDLSPSWKFERFTVVQGHPYFYLEPGSVVAFRCHKFHRFMRMNEHADMSRSNIHGAYKPSSRRSYTYFTVVDAGGGLIALHSAKYNRFVSMRSDGKMRASSTKSAHELPDSWASERFAVVPGGNDQIALHNPWRNRFISMTPSDIVVSGTKKAQDLPGGWSWQRFKVYLVSSPSSASSYTGAFQGAGSN</sequence>
<organism evidence="1 2">
    <name type="scientific">Symbiodinium pilosum</name>
    <name type="common">Dinoflagellate</name>
    <dbReference type="NCBI Taxonomy" id="2952"/>
    <lineage>
        <taxon>Eukaryota</taxon>
        <taxon>Sar</taxon>
        <taxon>Alveolata</taxon>
        <taxon>Dinophyceae</taxon>
        <taxon>Suessiales</taxon>
        <taxon>Symbiodiniaceae</taxon>
        <taxon>Symbiodinium</taxon>
    </lineage>
</organism>
<accession>A0A812YN28</accession>
<comment type="caution">
    <text evidence="1">The sequence shown here is derived from an EMBL/GenBank/DDBJ whole genome shotgun (WGS) entry which is preliminary data.</text>
</comment>
<reference evidence="1" key="1">
    <citation type="submission" date="2021-02" db="EMBL/GenBank/DDBJ databases">
        <authorList>
            <person name="Dougan E. K."/>
            <person name="Rhodes N."/>
            <person name="Thang M."/>
            <person name="Chan C."/>
        </authorList>
    </citation>
    <scope>NUCLEOTIDE SEQUENCE</scope>
</reference>
<dbReference type="EMBL" id="CAJNIZ010047905">
    <property type="protein sequence ID" value="CAE7778090.1"/>
    <property type="molecule type" value="Genomic_DNA"/>
</dbReference>
<dbReference type="OrthoDB" id="434414at2759"/>
<evidence type="ECO:0000313" key="1">
    <source>
        <dbReference type="EMBL" id="CAE7778090.1"/>
    </source>
</evidence>
<evidence type="ECO:0000313" key="2">
    <source>
        <dbReference type="Proteomes" id="UP000649617"/>
    </source>
</evidence>
<name>A0A812YN28_SYMPI</name>
<gene>
    <name evidence="1" type="ORF">SPIL2461_LOCUS23077</name>
</gene>
<dbReference type="InterPro" id="IPR008999">
    <property type="entry name" value="Actin-crosslinking"/>
</dbReference>
<feature type="non-terminal residue" evidence="1">
    <location>
        <position position="1"/>
    </location>
</feature>
<protein>
    <submittedName>
        <fullName evidence="1">Uncharacterized protein</fullName>
    </submittedName>
</protein>
<dbReference type="Gene3D" id="2.80.10.50">
    <property type="match status" value="2"/>
</dbReference>